<accession>A0A7H0I5I9</accession>
<organism evidence="2 3">
    <name type="scientific">Streptomyces roseirectus</name>
    <dbReference type="NCBI Taxonomy" id="2768066"/>
    <lineage>
        <taxon>Bacteria</taxon>
        <taxon>Bacillati</taxon>
        <taxon>Actinomycetota</taxon>
        <taxon>Actinomycetes</taxon>
        <taxon>Kitasatosporales</taxon>
        <taxon>Streptomycetaceae</taxon>
        <taxon>Streptomyces</taxon>
    </lineage>
</organism>
<gene>
    <name evidence="2" type="ORF">IAG44_00210</name>
</gene>
<dbReference type="PANTHER" id="PTHR43649:SF14">
    <property type="entry name" value="BLR3389 PROTEIN"/>
    <property type="match status" value="1"/>
</dbReference>
<dbReference type="KEGG" id="sroi:IAG44_00210"/>
<dbReference type="AlphaFoldDB" id="A0A7H0I5I9"/>
<sequence>MTRRTPLTTLAVTTAALALTLSACGSGGRTPGAGPDGAALVWALTQGSEATFRASATEWNKARPDSAVTYQFFQNDPYKQKLRTAVGAGNGPVLFENWGGGALKDYVDAGKVADLTPDLEKNPGWRDRVFPTVLKSTTFDGKTYGMPVNGVQPVVLYYNKQLLDRAGARPPKTWDDLLALVRTLRAQGIAPLAMGGASKWPDLMWLEYLVDRVGGPQVFADIAAGKKGAWTHPAVIEAARMIRQLVDAGGFAKGFTSVSADTGQAEAQLYTGKAAMILQGSWAFGTMNTGSPKFVSEGHLGWADFPAVTGGKGDPTNVVGNTANFFSVSAQAGPQQKNSAVAYLKDGVYNDTYVDSLLTNGDVPPVKDLDAKLKTVDHADWLTYVYRLTRDAKNFQLSWDQALTPELGQELLTRLDQLFLGQLDPQAFCAAMDKAAAK</sequence>
<dbReference type="InterPro" id="IPR050490">
    <property type="entry name" value="Bact_solute-bd_prot1"/>
</dbReference>
<dbReference type="EMBL" id="CP060828">
    <property type="protein sequence ID" value="QNP68055.1"/>
    <property type="molecule type" value="Genomic_DNA"/>
</dbReference>
<reference evidence="2 3" key="1">
    <citation type="submission" date="2020-08" db="EMBL/GenBank/DDBJ databases">
        <title>A novel species.</title>
        <authorList>
            <person name="Gao J."/>
        </authorList>
    </citation>
    <scope>NUCLEOTIDE SEQUENCE [LARGE SCALE GENOMIC DNA]</scope>
    <source>
        <strain evidence="2 3">CRXT-G-22</strain>
    </source>
</reference>
<proteinExistence type="predicted"/>
<name>A0A7H0I5I9_9ACTN</name>
<keyword evidence="1" id="KW-0732">Signal</keyword>
<evidence type="ECO:0000256" key="1">
    <source>
        <dbReference type="SAM" id="SignalP"/>
    </source>
</evidence>
<dbReference type="Proteomes" id="UP000516052">
    <property type="component" value="Chromosome"/>
</dbReference>
<evidence type="ECO:0000313" key="3">
    <source>
        <dbReference type="Proteomes" id="UP000516052"/>
    </source>
</evidence>
<dbReference type="Pfam" id="PF01547">
    <property type="entry name" value="SBP_bac_1"/>
    <property type="match status" value="1"/>
</dbReference>
<keyword evidence="3" id="KW-1185">Reference proteome</keyword>
<dbReference type="PROSITE" id="PS51257">
    <property type="entry name" value="PROKAR_LIPOPROTEIN"/>
    <property type="match status" value="1"/>
</dbReference>
<feature type="chain" id="PRO_5028862334" evidence="1">
    <location>
        <begin position="26"/>
        <end position="438"/>
    </location>
</feature>
<feature type="signal peptide" evidence="1">
    <location>
        <begin position="1"/>
        <end position="25"/>
    </location>
</feature>
<protein>
    <submittedName>
        <fullName evidence="2">Extracellular solute-binding protein</fullName>
    </submittedName>
</protein>
<evidence type="ECO:0000313" key="2">
    <source>
        <dbReference type="EMBL" id="QNP68055.1"/>
    </source>
</evidence>
<dbReference type="Gene3D" id="3.40.190.10">
    <property type="entry name" value="Periplasmic binding protein-like II"/>
    <property type="match status" value="2"/>
</dbReference>
<dbReference type="SUPFAM" id="SSF53850">
    <property type="entry name" value="Periplasmic binding protein-like II"/>
    <property type="match status" value="1"/>
</dbReference>
<dbReference type="InterPro" id="IPR006059">
    <property type="entry name" value="SBP"/>
</dbReference>
<dbReference type="PANTHER" id="PTHR43649">
    <property type="entry name" value="ARABINOSE-BINDING PROTEIN-RELATED"/>
    <property type="match status" value="1"/>
</dbReference>
<dbReference type="RefSeq" id="WP_187745098.1">
    <property type="nucleotide sequence ID" value="NZ_CP060828.1"/>
</dbReference>